<accession>A0A2P8E1X9</accession>
<dbReference type="Pfam" id="PF13970">
    <property type="entry name" value="DUF4221"/>
    <property type="match status" value="1"/>
</dbReference>
<gene>
    <name evidence="1" type="ORF">CLV48_107187</name>
</gene>
<dbReference type="Proteomes" id="UP000240708">
    <property type="component" value="Unassembled WGS sequence"/>
</dbReference>
<protein>
    <submittedName>
        <fullName evidence="1">Uncharacterized protein DUF4221</fullName>
    </submittedName>
</protein>
<dbReference type="EMBL" id="PYGF01000007">
    <property type="protein sequence ID" value="PSL03469.1"/>
    <property type="molecule type" value="Genomic_DNA"/>
</dbReference>
<proteinExistence type="predicted"/>
<dbReference type="InterPro" id="IPR025316">
    <property type="entry name" value="DUF4221"/>
</dbReference>
<comment type="caution">
    <text evidence="1">The sequence shown here is derived from an EMBL/GenBank/DDBJ whole genome shotgun (WGS) entry which is preliminary data.</text>
</comment>
<sequence>MIRQNSSLKQVIPVALLAFSIWACSGKESQEQAGKYSELKFALDTVMIDPGEEILHIQDNLWVSDISKDSKYLFNYNRKDAVMEKIDLDKLILVEKIKFEKEGPDGLGNFISKFTVDAEEHFTVWSYGLSKVFDQNAKLVKDMKIEKILEGTFSTYDAQPLDFFKIPGDSNRLIGFYIKWDDKSYLIVDIDLKEENFSIIGLPELKRIQDFSTDLLYDGQWAGAMGTGAFSLANGKKILVSNNSFNEVYIYDSAEDSLYLKELEGQLLGIKKSYIPPKQVEVSSSQHWEVDKKQREDIYFGRILWDAKNQRYLRLSFKEKFGEEIFENRGYLAIGAEVFLSVFDKDFNLLAESAVPQLNKKPGRHFVKNGQIWIFENIDDEMAFLRLQILDR</sequence>
<name>A0A2P8E1X9_9BACT</name>
<evidence type="ECO:0000313" key="2">
    <source>
        <dbReference type="Proteomes" id="UP000240708"/>
    </source>
</evidence>
<dbReference type="RefSeq" id="WP_106567846.1">
    <property type="nucleotide sequence ID" value="NZ_PYGF01000007.1"/>
</dbReference>
<keyword evidence="2" id="KW-1185">Reference proteome</keyword>
<dbReference type="OrthoDB" id="833511at2"/>
<organism evidence="1 2">
    <name type="scientific">Cecembia rubra</name>
    <dbReference type="NCBI Taxonomy" id="1485585"/>
    <lineage>
        <taxon>Bacteria</taxon>
        <taxon>Pseudomonadati</taxon>
        <taxon>Bacteroidota</taxon>
        <taxon>Cytophagia</taxon>
        <taxon>Cytophagales</taxon>
        <taxon>Cyclobacteriaceae</taxon>
        <taxon>Cecembia</taxon>
    </lineage>
</organism>
<dbReference type="AlphaFoldDB" id="A0A2P8E1X9"/>
<reference evidence="1 2" key="1">
    <citation type="submission" date="2018-03" db="EMBL/GenBank/DDBJ databases">
        <title>Genomic Encyclopedia of Archaeal and Bacterial Type Strains, Phase II (KMG-II): from individual species to whole genera.</title>
        <authorList>
            <person name="Goeker M."/>
        </authorList>
    </citation>
    <scope>NUCLEOTIDE SEQUENCE [LARGE SCALE GENOMIC DNA]</scope>
    <source>
        <strain evidence="1 2">DSM 28057</strain>
    </source>
</reference>
<evidence type="ECO:0000313" key="1">
    <source>
        <dbReference type="EMBL" id="PSL03469.1"/>
    </source>
</evidence>